<name>A0A6J2BLE4_ZALCA</name>
<dbReference type="KEGG" id="zca:113913053"/>
<feature type="region of interest" description="Disordered" evidence="1">
    <location>
        <begin position="197"/>
        <end position="238"/>
    </location>
</feature>
<feature type="compositionally biased region" description="Basic residues" evidence="1">
    <location>
        <begin position="211"/>
        <end position="221"/>
    </location>
</feature>
<feature type="compositionally biased region" description="Low complexity" evidence="1">
    <location>
        <begin position="73"/>
        <end position="82"/>
    </location>
</feature>
<evidence type="ECO:0000313" key="3">
    <source>
        <dbReference type="RefSeq" id="XP_027432800.1"/>
    </source>
</evidence>
<evidence type="ECO:0000313" key="2">
    <source>
        <dbReference type="Proteomes" id="UP000515165"/>
    </source>
</evidence>
<dbReference type="Proteomes" id="UP000515165">
    <property type="component" value="Chromosome 14"/>
</dbReference>
<dbReference type="GeneID" id="113913053"/>
<accession>A0A6J2BLE4</accession>
<feature type="region of interest" description="Disordered" evidence="1">
    <location>
        <begin position="50"/>
        <end position="166"/>
    </location>
</feature>
<dbReference type="RefSeq" id="XP_027432800.1">
    <property type="nucleotide sequence ID" value="XM_027576999.1"/>
</dbReference>
<protein>
    <submittedName>
        <fullName evidence="3">Translation initiation factor IF-2-like</fullName>
    </submittedName>
</protein>
<feature type="compositionally biased region" description="Polar residues" evidence="1">
    <location>
        <begin position="315"/>
        <end position="335"/>
    </location>
</feature>
<evidence type="ECO:0000256" key="1">
    <source>
        <dbReference type="SAM" id="MobiDB-lite"/>
    </source>
</evidence>
<feature type="compositionally biased region" description="Basic and acidic residues" evidence="1">
    <location>
        <begin position="343"/>
        <end position="355"/>
    </location>
</feature>
<organism evidence="2 3">
    <name type="scientific">Zalophus californianus</name>
    <name type="common">California sealion</name>
    <dbReference type="NCBI Taxonomy" id="9704"/>
    <lineage>
        <taxon>Eukaryota</taxon>
        <taxon>Metazoa</taxon>
        <taxon>Chordata</taxon>
        <taxon>Craniata</taxon>
        <taxon>Vertebrata</taxon>
        <taxon>Euteleostomi</taxon>
        <taxon>Mammalia</taxon>
        <taxon>Eutheria</taxon>
        <taxon>Laurasiatheria</taxon>
        <taxon>Carnivora</taxon>
        <taxon>Caniformia</taxon>
        <taxon>Pinnipedia</taxon>
        <taxon>Otariidae</taxon>
        <taxon>Zalophus</taxon>
    </lineage>
</organism>
<feature type="compositionally biased region" description="Low complexity" evidence="1">
    <location>
        <begin position="11"/>
        <end position="29"/>
    </location>
</feature>
<dbReference type="AlphaFoldDB" id="A0A6J2BLE4"/>
<feature type="region of interest" description="Disordered" evidence="1">
    <location>
        <begin position="1"/>
        <end position="38"/>
    </location>
</feature>
<feature type="region of interest" description="Disordered" evidence="1">
    <location>
        <begin position="297"/>
        <end position="369"/>
    </location>
</feature>
<proteinExistence type="predicted"/>
<keyword evidence="2" id="KW-1185">Reference proteome</keyword>
<reference evidence="3" key="1">
    <citation type="submission" date="2025-08" db="UniProtKB">
        <authorList>
            <consortium name="RefSeq"/>
        </authorList>
    </citation>
    <scope>IDENTIFICATION</scope>
    <source>
        <tissue evidence="3">Blood</tissue>
    </source>
</reference>
<sequence length="369" mass="39248">MAAAPSPQTGPRLAALLSPLRRPASLPRSTSGGYASKEVCPSCKCACHLPSRPPGGAGAQPKGARARGEEAEGSAAQACARAPRLFPGPLGARAASPAKREPGRGRRSGGNKRRRRRRRGAHGGGSAGLVPEPGGRWRRRTLERAGGGGGRVGPSPGRAKAAAERRRCGPGLRVFGAEERWQRLHFLLHFHPWGEEKEGAIPTTPPLSLAGKKKKKRRARRGGPPAPPALHVRTRIPGPGRPALQTFHFLCAERPPLTQPRMHVPPSLFIHPPPQLRSPRFLPPLPIPQLRQCWRRLSPRPAPASPPRPRGRGLQSQPPRTNANEAPSQQTSSYCPSLPAESGGERTGGRGEGPRGADLGPPACGVHPF</sequence>
<feature type="compositionally biased region" description="Basic residues" evidence="1">
    <location>
        <begin position="105"/>
        <end position="121"/>
    </location>
</feature>
<gene>
    <name evidence="3" type="primary">LOC113913053</name>
</gene>